<dbReference type="AlphaFoldDB" id="X1FIF1"/>
<comment type="subcellular location">
    <subcellularLocation>
        <location evidence="1">Membrane</location>
    </subcellularLocation>
</comment>
<evidence type="ECO:0000256" key="1">
    <source>
        <dbReference type="ARBA" id="ARBA00004370"/>
    </source>
</evidence>
<evidence type="ECO:0000256" key="2">
    <source>
        <dbReference type="ARBA" id="ARBA00023136"/>
    </source>
</evidence>
<dbReference type="GO" id="GO:0016020">
    <property type="term" value="C:membrane"/>
    <property type="evidence" value="ECO:0007669"/>
    <property type="project" value="UniProtKB-SubCell"/>
</dbReference>
<dbReference type="PANTHER" id="PTHR10969">
    <property type="entry name" value="MICROTUBULE-ASSOCIATED PROTEINS 1A/1B LIGHT CHAIN 3-RELATED"/>
    <property type="match status" value="1"/>
</dbReference>
<protein>
    <recommendedName>
        <fullName evidence="5">Autophagy-related protein</fullName>
    </recommendedName>
</protein>
<dbReference type="Gene3D" id="3.10.20.90">
    <property type="entry name" value="Phosphatidylinositol 3-kinase Catalytic Subunit, Chain A, domain 1"/>
    <property type="match status" value="1"/>
</dbReference>
<sequence length="117" mass="13902">MEYIIEFQDKYNIDSRYKLSQSVKRSQPGRVPVIIDRRSEKDPTLDKNKYLVPRDISVAKLIDEIRRSTEIDSKHALFFFSQGMLLTPSRLIDQVYEKCKDRDGFLYIIYTRENTFG</sequence>
<dbReference type="EMBL" id="BARU01005278">
    <property type="protein sequence ID" value="GAH29169.1"/>
    <property type="molecule type" value="Genomic_DNA"/>
</dbReference>
<keyword evidence="2" id="KW-0472">Membrane</keyword>
<proteinExistence type="predicted"/>
<keyword evidence="3" id="KW-0449">Lipoprotein</keyword>
<dbReference type="SUPFAM" id="SSF54236">
    <property type="entry name" value="Ubiquitin-like"/>
    <property type="match status" value="1"/>
</dbReference>
<organism evidence="4">
    <name type="scientific">marine sediment metagenome</name>
    <dbReference type="NCBI Taxonomy" id="412755"/>
    <lineage>
        <taxon>unclassified sequences</taxon>
        <taxon>metagenomes</taxon>
        <taxon>ecological metagenomes</taxon>
    </lineage>
</organism>
<evidence type="ECO:0000256" key="3">
    <source>
        <dbReference type="ARBA" id="ARBA00023288"/>
    </source>
</evidence>
<gene>
    <name evidence="4" type="ORF">S03H2_10236</name>
</gene>
<dbReference type="Pfam" id="PF02991">
    <property type="entry name" value="ATG8"/>
    <property type="match status" value="1"/>
</dbReference>
<evidence type="ECO:0008006" key="5">
    <source>
        <dbReference type="Google" id="ProtNLM"/>
    </source>
</evidence>
<accession>X1FIF1</accession>
<evidence type="ECO:0000313" key="4">
    <source>
        <dbReference type="EMBL" id="GAH29169.1"/>
    </source>
</evidence>
<reference evidence="4" key="1">
    <citation type="journal article" date="2014" name="Front. Microbiol.">
        <title>High frequency of phylogenetically diverse reductive dehalogenase-homologous genes in deep subseafloor sedimentary metagenomes.</title>
        <authorList>
            <person name="Kawai M."/>
            <person name="Futagami T."/>
            <person name="Toyoda A."/>
            <person name="Takaki Y."/>
            <person name="Nishi S."/>
            <person name="Hori S."/>
            <person name="Arai W."/>
            <person name="Tsubouchi T."/>
            <person name="Morono Y."/>
            <person name="Uchiyama I."/>
            <person name="Ito T."/>
            <person name="Fujiyama A."/>
            <person name="Inagaki F."/>
            <person name="Takami H."/>
        </authorList>
    </citation>
    <scope>NUCLEOTIDE SEQUENCE</scope>
    <source>
        <strain evidence="4">Expedition CK06-06</strain>
    </source>
</reference>
<name>X1FIF1_9ZZZZ</name>
<dbReference type="InterPro" id="IPR004241">
    <property type="entry name" value="Atg8-like"/>
</dbReference>
<comment type="caution">
    <text evidence="4">The sequence shown here is derived from an EMBL/GenBank/DDBJ whole genome shotgun (WGS) entry which is preliminary data.</text>
</comment>
<dbReference type="InterPro" id="IPR029071">
    <property type="entry name" value="Ubiquitin-like_domsf"/>
</dbReference>